<dbReference type="Gene3D" id="3.50.50.60">
    <property type="entry name" value="FAD/NAD(P)-binding domain"/>
    <property type="match status" value="1"/>
</dbReference>
<reference evidence="2" key="1">
    <citation type="submission" date="2022-11" db="EMBL/GenBank/DDBJ databases">
        <title>Centuries of genome instability and evolution in soft-shell clam transmissible cancer (bioRxiv).</title>
        <authorList>
            <person name="Hart S.F.M."/>
            <person name="Yonemitsu M.A."/>
            <person name="Giersch R.M."/>
            <person name="Beal B.F."/>
            <person name="Arriagada G."/>
            <person name="Davis B.W."/>
            <person name="Ostrander E.A."/>
            <person name="Goff S.P."/>
            <person name="Metzger M.J."/>
        </authorList>
    </citation>
    <scope>NUCLEOTIDE SEQUENCE</scope>
    <source>
        <strain evidence="2">MELC-2E11</strain>
        <tissue evidence="2">Siphon/mantle</tissue>
    </source>
</reference>
<keyword evidence="1" id="KW-1133">Transmembrane helix</keyword>
<proteinExistence type="predicted"/>
<dbReference type="EMBL" id="CP111019">
    <property type="protein sequence ID" value="WAR11342.1"/>
    <property type="molecule type" value="Genomic_DNA"/>
</dbReference>
<keyword evidence="1" id="KW-0812">Transmembrane</keyword>
<keyword evidence="1" id="KW-0472">Membrane</keyword>
<dbReference type="Proteomes" id="UP001164746">
    <property type="component" value="Chromosome 8"/>
</dbReference>
<name>A0ABY7EQG6_MYAAR</name>
<protein>
    <recommendedName>
        <fullName evidence="4">FAD-binding domain-containing protein</fullName>
    </recommendedName>
</protein>
<organism evidence="2 3">
    <name type="scientific">Mya arenaria</name>
    <name type="common">Soft-shell clam</name>
    <dbReference type="NCBI Taxonomy" id="6604"/>
    <lineage>
        <taxon>Eukaryota</taxon>
        <taxon>Metazoa</taxon>
        <taxon>Spiralia</taxon>
        <taxon>Lophotrochozoa</taxon>
        <taxon>Mollusca</taxon>
        <taxon>Bivalvia</taxon>
        <taxon>Autobranchia</taxon>
        <taxon>Heteroconchia</taxon>
        <taxon>Euheterodonta</taxon>
        <taxon>Imparidentia</taxon>
        <taxon>Neoheterodontei</taxon>
        <taxon>Myida</taxon>
        <taxon>Myoidea</taxon>
        <taxon>Myidae</taxon>
        <taxon>Mya</taxon>
    </lineage>
</organism>
<feature type="transmembrane region" description="Helical" evidence="1">
    <location>
        <begin position="30"/>
        <end position="49"/>
    </location>
</feature>
<feature type="transmembrane region" description="Helical" evidence="1">
    <location>
        <begin position="61"/>
        <end position="83"/>
    </location>
</feature>
<sequence length="423" mass="47747">MLSVGVNNSLFSQTMPCNADDLTRYIQASYSHASMHIFITISAVAAFIGTRHVLCKIRKEMANLTVIIIGAGPIGLTSALIAVQCKRVHRLVIFEEENRSHVENRSYQITLQPSLVSFLRSYGVDFDNLEGMWQDGCFYTRVGIYLEYIMHVLPLYNNNIDIRFATKFSRDSSNAVDTISGRKLVICCDGRAGLAGQILGLSDECVYRSTGAFGALAAIERNSQTLVPKPEIRVHNIGFDISAYVSSDYEEDSKSKFTLKIFGNSRCRFLALAVRKSDSKVVKALKTVLDKSMMRNIFLKCFNMYKRSDEASISDSYCLNNMKFSPRLFEIRLSQKTESAAYITDCDLFVIAEGEASRSYNFNTGMDINLGLKGLSSLEPFIERITLAETEYNIMSSLIYKMEHSDKICRHFLKFGLKEYLFL</sequence>
<gene>
    <name evidence="2" type="ORF">MAR_025522</name>
</gene>
<evidence type="ECO:0008006" key="4">
    <source>
        <dbReference type="Google" id="ProtNLM"/>
    </source>
</evidence>
<evidence type="ECO:0000313" key="3">
    <source>
        <dbReference type="Proteomes" id="UP001164746"/>
    </source>
</evidence>
<evidence type="ECO:0000313" key="2">
    <source>
        <dbReference type="EMBL" id="WAR11342.1"/>
    </source>
</evidence>
<accession>A0ABY7EQG6</accession>
<dbReference type="SUPFAM" id="SSF51905">
    <property type="entry name" value="FAD/NAD(P)-binding domain"/>
    <property type="match status" value="1"/>
</dbReference>
<dbReference type="InterPro" id="IPR036188">
    <property type="entry name" value="FAD/NAD-bd_sf"/>
</dbReference>
<evidence type="ECO:0000256" key="1">
    <source>
        <dbReference type="SAM" id="Phobius"/>
    </source>
</evidence>
<keyword evidence="3" id="KW-1185">Reference proteome</keyword>